<evidence type="ECO:0000259" key="6">
    <source>
        <dbReference type="Pfam" id="PF08170"/>
    </source>
</evidence>
<dbReference type="GO" id="GO:0000172">
    <property type="term" value="C:ribonuclease MRP complex"/>
    <property type="evidence" value="ECO:0007669"/>
    <property type="project" value="InterPro"/>
</dbReference>
<evidence type="ECO:0000256" key="4">
    <source>
        <dbReference type="SAM" id="MobiDB-lite"/>
    </source>
</evidence>
<reference evidence="8 9" key="1">
    <citation type="submission" date="2015-04" db="EMBL/GenBank/DDBJ databases">
        <authorList>
            <person name="Syromyatnikov M.Y."/>
            <person name="Popov V.N."/>
        </authorList>
    </citation>
    <scope>NUCLEOTIDE SEQUENCE [LARGE SCALE GENOMIC DNA]</scope>
</reference>
<evidence type="ECO:0000259" key="7">
    <source>
        <dbReference type="Pfam" id="PF22770"/>
    </source>
</evidence>
<evidence type="ECO:0000259" key="5">
    <source>
        <dbReference type="Pfam" id="PF06978"/>
    </source>
</evidence>
<dbReference type="PANTHER" id="PTHR22731:SF3">
    <property type="entry name" value="RIBONUCLEASES P_MRP PROTEIN SUBUNIT POP1"/>
    <property type="match status" value="1"/>
</dbReference>
<dbReference type="InterPro" id="IPR039182">
    <property type="entry name" value="Pop1"/>
</dbReference>
<sequence length="810" mass="94139">MEVDKDLSFDDRKGKICLPSGVPVIQHVAARIRELRKLYNDITTTKSEMLVHQMLPNHMRRRAMSHNPKRLPLKYRQIHMNQMSKSGPNVKKSRPSRKYRRKPSNLMKEYERRTKKFKWLETHIWHAKRFHMKELWGYKIPFVTTDKRYRANYKAAANHCLVHDLSFFGGIEISGNFDYLGEKFELMTSKDCGLTLMAKCYQKGCREGHIDLFKINQYPYGALARVSFMWKPSSDKLRRTLWMFVHPTAYQEVLEELVSLFELQNVSHDERSSDPKITTKNDSFQRNPKYKNEENSIEVIELRDTLNRFRLTGPYSNAVIHKSLKPCCDSGMSQWMESFVTEDEQWKEILENQEKIWKTMEFNSPSEFSPFAVIGLNIVDPRTNRPAKRENSKFEQSHVSDLFVDALENISQSPIWNKEFRDNITKSMMTTAELQKLRNQKQLVPGTASIFETKLLQPVPILLIQRPGSSSFNDGRLGLGAGWDIIVPAGYGMSVWLSLLKCGSKPGGWRDILTFNHEVIVDTFLPDTVSGLKESSRNLKLKRDEYFKKPPNKRTNYRKMSITSPFSFPFVQLVKEWGNLESEKFYVLRNRKSLENIKELLKNPSNFHCDFHVDSHAVIPIKISINARGTPGDFGILCLPRKRDIKRALTLRYQHSQEPILIEPDAKDPCEKERKLLRFHHKKLLKRLRNRRVRMKRKLQATATNHVTIPKSTAEKIIEAQFEKNCELVLPMKATKVRNQCSRETIGYITMSSFSLSEGRVGGIGYITWNGLIQLIAMFKKFKGLTPFVLRRASNSKCYNSASIGVRLIV</sequence>
<feature type="domain" description="Pop1 N-terminal" evidence="5">
    <location>
        <begin position="28"/>
        <end position="102"/>
    </location>
</feature>
<keyword evidence="3" id="KW-0539">Nucleus</keyword>
<gene>
    <name evidence="8" type="primary">putative Ribonucleases P</name>
    <name evidence="8" type="synonym">MRP protein subunit POP1</name>
    <name evidence="8" type="ORF">CLUMA_CG000711</name>
</gene>
<evidence type="ECO:0000256" key="3">
    <source>
        <dbReference type="ARBA" id="ARBA00023242"/>
    </source>
</evidence>
<dbReference type="AlphaFoldDB" id="A0A1J1HK97"/>
<dbReference type="Pfam" id="PF06978">
    <property type="entry name" value="POP1_N"/>
    <property type="match status" value="2"/>
</dbReference>
<dbReference type="InterPro" id="IPR009723">
    <property type="entry name" value="Pop1_N"/>
</dbReference>
<dbReference type="OrthoDB" id="442863at2759"/>
<feature type="compositionally biased region" description="Basic residues" evidence="4">
    <location>
        <begin position="91"/>
        <end position="103"/>
    </location>
</feature>
<evidence type="ECO:0000256" key="1">
    <source>
        <dbReference type="ARBA" id="ARBA00004123"/>
    </source>
</evidence>
<dbReference type="Proteomes" id="UP000183832">
    <property type="component" value="Unassembled WGS sequence"/>
</dbReference>
<evidence type="ECO:0000256" key="2">
    <source>
        <dbReference type="ARBA" id="ARBA00022694"/>
    </source>
</evidence>
<dbReference type="Pfam" id="PF22770">
    <property type="entry name" value="POP1_C"/>
    <property type="match status" value="1"/>
</dbReference>
<feature type="region of interest" description="Disordered" evidence="4">
    <location>
        <begin position="82"/>
        <end position="104"/>
    </location>
</feature>
<proteinExistence type="predicted"/>
<organism evidence="8 9">
    <name type="scientific">Clunio marinus</name>
    <dbReference type="NCBI Taxonomy" id="568069"/>
    <lineage>
        <taxon>Eukaryota</taxon>
        <taxon>Metazoa</taxon>
        <taxon>Ecdysozoa</taxon>
        <taxon>Arthropoda</taxon>
        <taxon>Hexapoda</taxon>
        <taxon>Insecta</taxon>
        <taxon>Pterygota</taxon>
        <taxon>Neoptera</taxon>
        <taxon>Endopterygota</taxon>
        <taxon>Diptera</taxon>
        <taxon>Nematocera</taxon>
        <taxon>Chironomoidea</taxon>
        <taxon>Chironomidae</taxon>
        <taxon>Clunio</taxon>
    </lineage>
</organism>
<dbReference type="EMBL" id="CVRI01000002">
    <property type="protein sequence ID" value="CRK86886.1"/>
    <property type="molecule type" value="Genomic_DNA"/>
</dbReference>
<keyword evidence="2" id="KW-0819">tRNA processing</keyword>
<evidence type="ECO:0000313" key="9">
    <source>
        <dbReference type="Proteomes" id="UP000183832"/>
    </source>
</evidence>
<comment type="subcellular location">
    <subcellularLocation>
        <location evidence="1">Nucleus</location>
    </subcellularLocation>
</comment>
<feature type="domain" description="Pop1 N-terminal" evidence="5">
    <location>
        <begin position="103"/>
        <end position="175"/>
    </location>
</feature>
<keyword evidence="9" id="KW-1185">Reference proteome</keyword>
<feature type="domain" description="POPLD" evidence="6">
    <location>
        <begin position="482"/>
        <end position="569"/>
    </location>
</feature>
<dbReference type="PANTHER" id="PTHR22731">
    <property type="entry name" value="RIBONUCLEASES P/MRP PROTEIN SUBUNIT POP1"/>
    <property type="match status" value="1"/>
</dbReference>
<dbReference type="STRING" id="568069.A0A1J1HK97"/>
<dbReference type="GO" id="GO:0005655">
    <property type="term" value="C:nucleolar ribonuclease P complex"/>
    <property type="evidence" value="ECO:0007669"/>
    <property type="project" value="InterPro"/>
</dbReference>
<dbReference type="InterPro" id="IPR012590">
    <property type="entry name" value="POPLD_dom"/>
</dbReference>
<evidence type="ECO:0000313" key="8">
    <source>
        <dbReference type="EMBL" id="CRK86886.1"/>
    </source>
</evidence>
<feature type="domain" description="POP1 C-terminal" evidence="7">
    <location>
        <begin position="617"/>
        <end position="805"/>
    </location>
</feature>
<protein>
    <submittedName>
        <fullName evidence="8">CLUMA_CG000711, isoform A</fullName>
    </submittedName>
</protein>
<dbReference type="Pfam" id="PF08170">
    <property type="entry name" value="POPLD"/>
    <property type="match status" value="1"/>
</dbReference>
<dbReference type="GO" id="GO:0001682">
    <property type="term" value="P:tRNA 5'-leader removal"/>
    <property type="evidence" value="ECO:0007669"/>
    <property type="project" value="InterPro"/>
</dbReference>
<name>A0A1J1HK97_9DIPT</name>
<dbReference type="InterPro" id="IPR055079">
    <property type="entry name" value="POP1_C"/>
</dbReference>
<accession>A0A1J1HK97</accession>